<comment type="caution">
    <text evidence="7">The sequence shown here is derived from an EMBL/GenBank/DDBJ whole genome shotgun (WGS) entry which is preliminary data.</text>
</comment>
<feature type="compositionally biased region" description="Low complexity" evidence="5">
    <location>
        <begin position="11"/>
        <end position="33"/>
    </location>
</feature>
<evidence type="ECO:0000256" key="3">
    <source>
        <dbReference type="ARBA" id="ARBA00023163"/>
    </source>
</evidence>
<name>A0ABQ8EXV5_9FUNG</name>
<dbReference type="PANTHER" id="PTHR33572:SF18">
    <property type="entry name" value="SPORE DEVELOPMENT REGULATOR VOSA"/>
    <property type="match status" value="1"/>
</dbReference>
<evidence type="ECO:0000256" key="5">
    <source>
        <dbReference type="SAM" id="MobiDB-lite"/>
    </source>
</evidence>
<gene>
    <name evidence="7" type="ORF">BASA50_010644</name>
</gene>
<dbReference type="EMBL" id="JAFCIX010000500">
    <property type="protein sequence ID" value="KAH6588574.1"/>
    <property type="molecule type" value="Genomic_DNA"/>
</dbReference>
<organism evidence="7 8">
    <name type="scientific">Batrachochytrium salamandrivorans</name>
    <dbReference type="NCBI Taxonomy" id="1357716"/>
    <lineage>
        <taxon>Eukaryota</taxon>
        <taxon>Fungi</taxon>
        <taxon>Fungi incertae sedis</taxon>
        <taxon>Chytridiomycota</taxon>
        <taxon>Chytridiomycota incertae sedis</taxon>
        <taxon>Chytridiomycetes</taxon>
        <taxon>Rhizophydiales</taxon>
        <taxon>Rhizophydiales incertae sedis</taxon>
        <taxon>Batrachochytrium</taxon>
    </lineage>
</organism>
<dbReference type="InterPro" id="IPR037525">
    <property type="entry name" value="Velvet_dom"/>
</dbReference>
<dbReference type="Pfam" id="PF11754">
    <property type="entry name" value="Velvet"/>
    <property type="match status" value="1"/>
</dbReference>
<reference evidence="7 8" key="1">
    <citation type="submission" date="2021-02" db="EMBL/GenBank/DDBJ databases">
        <title>Variation within the Batrachochytrium salamandrivorans European outbreak.</title>
        <authorList>
            <person name="Kelly M."/>
            <person name="Pasmans F."/>
            <person name="Shea T.P."/>
            <person name="Munoz J.F."/>
            <person name="Carranza S."/>
            <person name="Cuomo C.A."/>
            <person name="Martel A."/>
        </authorList>
    </citation>
    <scope>NUCLEOTIDE SEQUENCE [LARGE SCALE GENOMIC DNA]</scope>
    <source>
        <strain evidence="7 8">AMFP18/2</strain>
    </source>
</reference>
<protein>
    <recommendedName>
        <fullName evidence="6">Velvet domain-containing protein</fullName>
    </recommendedName>
</protein>
<feature type="compositionally biased region" description="Polar residues" evidence="5">
    <location>
        <begin position="1"/>
        <end position="10"/>
    </location>
</feature>
<keyword evidence="8" id="KW-1185">Reference proteome</keyword>
<evidence type="ECO:0000256" key="4">
    <source>
        <dbReference type="ARBA" id="ARBA00023242"/>
    </source>
</evidence>
<evidence type="ECO:0000313" key="7">
    <source>
        <dbReference type="EMBL" id="KAH6588574.1"/>
    </source>
</evidence>
<dbReference type="PROSITE" id="PS51821">
    <property type="entry name" value="VELVET"/>
    <property type="match status" value="1"/>
</dbReference>
<evidence type="ECO:0000313" key="8">
    <source>
        <dbReference type="Proteomes" id="UP001648503"/>
    </source>
</evidence>
<keyword evidence="2" id="KW-0805">Transcription regulation</keyword>
<evidence type="ECO:0000259" key="6">
    <source>
        <dbReference type="PROSITE" id="PS51821"/>
    </source>
</evidence>
<dbReference type="Gene3D" id="2.60.40.3960">
    <property type="entry name" value="Velvet domain"/>
    <property type="match status" value="1"/>
</dbReference>
<sequence>MNQMSSAQAGTSTETAITATSTTEATTTIEETPPAISASIVHSAGDAHYYASIIQQPVRVRCSGDSPLGTAAFAIEPCIILQLHQVETIDSPDLGSLMNVGSLIAHVHLMSEDASQDLTYYSKLKEPVRPTQRKRSPTINHYHRPDEEFSASTKFANMPSVVRQSTPALGSGDVLLGVSDLCGANSYDQRICTDTPSVGSFTHSVRNEPFFSHGLSHTSPPIHALPNIKTHLPISSSNAPDLPSGLLSTSSSSPDMITSAISSTHKSGDEHYETLNLRLPCATAPTNRVRPLAISIEALTEPSEPSEPEPPLSPKRKTVYNTEEIWTDVTNRVLFDSDPITPRRALCGNQVSEAHVLPDLTGNLGVFFFFHDVGVCISGAFRIHISISRLNQAMPNTILASATSDVFVSNTATTWKGHYPHTLLSDHFSARGVVIPLKKTRRNIA</sequence>
<dbReference type="InterPro" id="IPR021740">
    <property type="entry name" value="Velvet"/>
</dbReference>
<comment type="subcellular location">
    <subcellularLocation>
        <location evidence="1">Nucleus</location>
    </subcellularLocation>
</comment>
<dbReference type="InterPro" id="IPR038491">
    <property type="entry name" value="Velvet_dom_sf"/>
</dbReference>
<feature type="region of interest" description="Disordered" evidence="5">
    <location>
        <begin position="1"/>
        <end position="33"/>
    </location>
</feature>
<accession>A0ABQ8EXV5</accession>
<dbReference type="PANTHER" id="PTHR33572">
    <property type="entry name" value="SPORE DEVELOPMENT REGULATOR VOSA"/>
    <property type="match status" value="1"/>
</dbReference>
<evidence type="ECO:0000256" key="2">
    <source>
        <dbReference type="ARBA" id="ARBA00023015"/>
    </source>
</evidence>
<evidence type="ECO:0000256" key="1">
    <source>
        <dbReference type="ARBA" id="ARBA00004123"/>
    </source>
</evidence>
<dbReference type="Proteomes" id="UP001648503">
    <property type="component" value="Unassembled WGS sequence"/>
</dbReference>
<keyword evidence="3" id="KW-0804">Transcription</keyword>
<keyword evidence="4" id="KW-0539">Nucleus</keyword>
<proteinExistence type="predicted"/>
<feature type="domain" description="Velvet" evidence="6">
    <location>
        <begin position="44"/>
        <end position="438"/>
    </location>
</feature>